<feature type="region of interest" description="Disordered" evidence="7">
    <location>
        <begin position="1469"/>
        <end position="1526"/>
    </location>
</feature>
<keyword evidence="6" id="KW-0863">Zinc-finger</keyword>
<feature type="compositionally biased region" description="Basic and acidic residues" evidence="7">
    <location>
        <begin position="2931"/>
        <end position="2946"/>
    </location>
</feature>
<keyword evidence="5" id="KW-0539">Nucleus</keyword>
<keyword evidence="3" id="KW-0238">DNA-binding</keyword>
<accession>U6M0Z9</accession>
<feature type="region of interest" description="Disordered" evidence="7">
    <location>
        <begin position="2927"/>
        <end position="2947"/>
    </location>
</feature>
<dbReference type="InterPro" id="IPR013087">
    <property type="entry name" value="Znf_C2H2_type"/>
</dbReference>
<dbReference type="InterPro" id="IPR007309">
    <property type="entry name" value="TFIIIC_Bblock-bd"/>
</dbReference>
<dbReference type="GO" id="GO:0006384">
    <property type="term" value="P:transcription initiation at RNA polymerase III promoter"/>
    <property type="evidence" value="ECO:0007669"/>
    <property type="project" value="InterPro"/>
</dbReference>
<reference evidence="9" key="2">
    <citation type="submission" date="2013-10" db="EMBL/GenBank/DDBJ databases">
        <authorList>
            <person name="Aslett M."/>
        </authorList>
    </citation>
    <scope>NUCLEOTIDE SEQUENCE [LARGE SCALE GENOMIC DNA]</scope>
    <source>
        <strain evidence="9">Weybridge</strain>
    </source>
</reference>
<dbReference type="GeneID" id="25335433"/>
<gene>
    <name evidence="9" type="ORF">EMWEY_00014470</name>
</gene>
<sequence>MEATLRALALEELALHPFPGISFERLCAVLQQENDWALDPFSRAMLWRSLYRCPDVYFTATSSCSHQKHHHPLAAAPANTDAATTPTKRSKIQSLSWRDPLVPSDLLMAPSTRSFTLGAAAGDAKRAGPPPSISEAAAIDAWKAQQRQWLLATSPGLPLLLLTGVDAAADKTDLDRRAAEVPFQILRNIASHKENGQWQYCLAQELQLDPKSVFHHLKPLYRDELICHMQLAIPPTHKLGRGEGHSPTKGGPPDQQGREASSLENIGGHEGPTGAPPPRGTVRTNLTVSALLWSSAFFSPLRLPAHLRGLVALHHLLPLQQQALRLLHNSPNNILLEEEAPYLRFSDKQLRRLFYRLRESLERSGQVQRVRAFCRQTARFEPCLILSAGAAQQHSAAAAPQHSGQGQTGGGSLIAQVKVEEGTVETAARAADLRRDASAHGATAADEGEAEESPSVLVDLEGTSLASLASLLLIAAGSDGLTTVGLSRLLGLDIKRSGKALAEFSRRNLVSRVAERRGKCFLYRYISKGLPCLQALLAEAPSEDFSGSTAETWGAWEGPAAHAGPSAAAVVVHMRGEAAARTAKAFDPSSGPQAASGAAPETEAQLEAPAGGASASPEKTPQKGTEGLLYESSGRQQRGRLQRTARSAFARVGKVDSEAQTPLKRPHSAQGTPAGASKKRATCRRGKTAREDAEKEVLVAQETDAAAGAAATVAAPPPVATPSAAAANGAVAAAAAAAAAGAPAASTASPAVSLGPDGASTTEAEAAELAVAVSAPAALPGAIRRCLFDGGTGSGSQAVVSGAVEGLLKEMTRRAARAKLPPRAQRLLETPQFVARLTLFQRAVESAGCCTIPSISKAIADAEQTPNGPDRKTVHRMAEVAMQLEPRIRRGRVTTSKNAQERLEGPAGTSPAPADITFFYWAESLDEETAEQRVAALITQRRAHGCREAIRRNQLLLEGKLKEAGEDLRLASSSLGSLGALQPPHTLAESRRNSISPQAPAVSGDVPQVVHSSVLPDDTPMQSLVGKQLKGLEREISRLSQLESRTACSRVTQPGPPATAASLLMVDKTLPRSTFQDKFVFSQKHLAFYGFIFPVMIRAKCFHQFLLVLSRQLMGHPESSLSSVAEAPLLTVSTMVRRMPLETFLRLIGCGYALPLLDEHLAKEAASRHPMQMLPGPLFRLLVFSSRQLQAYRQLHPKAQLPLLGLGKKNAGTAVRKLLSLLGRMGIICQVQAVPSPPSEGSTPKGPLVAHAWRLNEIIRLPAFSRTVSKEGEVQTPLPAREFDGLSHEGVEAYWQQLQLQVSQWVQEERQMTWAMGSDPQPSHFFSPHSEDSDGAQQSEREGSAGPRNPEEAGASSRWRVPLPEAFAVREAFNSKNWKGQVAFTAAARAALDAFAAETLEKLRDAGGAELEALVLNASSPQIVELSARIGYPADAVLRYLIRVFEIKGGSRSNQALFIGGSIWDSEERQQAEDGDTPLTPVPVPNQLPTDADAVTSSSVPGQSRSNSPRPHWLAGTPTKADTVERDRGPGLLVHRTRDVRFQCHRCGHFYSWEKSLRLHYERAHREPLPDNELLYILPWERKRRLEDQQQRAELSKFRRRRRAMAVPAVRGSPTQSQQQVILSSPTDEALKARESFAGRLLVRGAVRAVDIPASSFLMRATGDEQAVLSSMGREDEIGLIGAAVVAERLWMAAYSPQQSSAGPGSLFERAVNRVGGPLAEAWLFPASSQSLPPEEHLIWHILGCLCMPPLASSSARLFLGFVLSRRSLNSRIFSSFRWAVSFSSAPIRCLPPGPFSRLNPHEYLFVGVLSPTGAAAVKSAGYTCLCVADPHRRLDPAALRHFVLEGRIPSALELRLHSVYRGEALGAPRKSLVGPAPVSSVFAWFSCDLWRPQLAVLLTPLPFYRPAVQLAALRELRPLELTGLWRAWQRKGWVTVFKPPAAAAAAAAATVGSIAPPSKDKKALGATEPAGRQQHLYKRPEIATALEAKCRRPFVLSSSARLSLFGRLWDYRTLSALLYSANQLTERNVGGLPEGLTDAAAPAEEFAGDEEPSSPANSSAAPAAPQTWKDSEGNDSPHELLLAQLAAEEAQPSEEAGAVDATTVTNDGDLQLLQLLENSRLQPAASGCLSTSEPPKMVADSCLFLPEEASVRKGNSAPAAPELCQQREEEPAVAVVRRETLSLTSEVVGSEALAALEGLARGRLWLSPFWGREGRLPDSTEAAADAELLKLLEDEDALDGGDGGEGLWNNVPEWLSALSLGRAEEGGDLLGDTRPLRRPTEGGVETHITAHAAGVPEITAITCSVLGSCLPLIRRRTNVLEVERSLPHNTDLEGAPFNRPAHAVGSAPEIGSLCRELRWAFERSCAKPAVGGVRWHTAAASMMHATSGDADAGCNNSATLGKTMEVEVPPASHLPDGLFGAAGELDAFDPSLLPPVLNDRTSSAATSFTLAEEAQRQREVATEIGTEGEVHAALKPSAARPWRFKPGLPSGFPVSLPTYADDHRQNWRFAARAVEAFAPPGCLCNTTCGCLHESQAAVGSRCYTPAILQAPGATTLCSVVPPMLGFTDRPLVEDQKGTTGEANPGEGPLRILRQYLEGPAEAFLESPPAKLCNTGTWKSSGNPCSGHLPLPLLQALHETVLVALSVQHDAVLPLLPTPPLPVAAERLGEVAQEELAAILPAFSPAASAGAAEGSAPPAVVQAGQEARADAVVCVALALCPAWLLGCVLKAKAEGVAVPALLLELAGEEETAAEAAAASPVEGHSTQTGPAPVRLADSVRGDNSADSLRAAARLAFRRAVSKLSLRSSSGEALLPLRRKAELAGANVGMVMTTEGDLGCCCDNCWVAACGSQLFLVCVAILCSLRLVVPVPAGESWRLVGAAEAAPRFCLKEQLVVRDPLAARWAFHRGTLPVCLIEQSASRSHLAAADATGEKLNGEGDPSREGLMHQSDLRPAMVPRAIWAAWGPSGVRSQQDPQQQKQHPLAREGQQASLGTTAPVSGAACVSGPLTGVSPAEVSEEEGTTAYQAQAEVVSSLFCSLLDCTASSLGPQGAEGDPLPRAAAAPRPVRLASGWLPACAWMRLDGRLHASLVQLLCLRLWMLLTQRPGSTAQQLQGMLCLLDDCEVQFLLHALVEEGVVTASVLWGHSAAAFSTSCGNPSEGSERSPRAYHGTCFADSSDRSLPTQEARHIGGLTGSAGFNGRPGGLSMAKHILDVQAIYLPNAAADVLPKFQPLLLPKLARCSCGCSVLL</sequence>
<dbReference type="EMBL" id="HG718801">
    <property type="protein sequence ID" value="CDJ56099.1"/>
    <property type="molecule type" value="Genomic_DNA"/>
</dbReference>
<dbReference type="PROSITE" id="PS50157">
    <property type="entry name" value="ZINC_FINGER_C2H2_2"/>
    <property type="match status" value="1"/>
</dbReference>
<feature type="domain" description="C2H2-type" evidence="8">
    <location>
        <begin position="1542"/>
        <end position="1570"/>
    </location>
</feature>
<proteinExistence type="predicted"/>
<evidence type="ECO:0000256" key="5">
    <source>
        <dbReference type="ARBA" id="ARBA00023242"/>
    </source>
</evidence>
<dbReference type="GO" id="GO:0003677">
    <property type="term" value="F:DNA binding"/>
    <property type="evidence" value="ECO:0007669"/>
    <property type="project" value="UniProtKB-KW"/>
</dbReference>
<dbReference type="GO" id="GO:0042791">
    <property type="term" value="P:5S class rRNA transcription by RNA polymerase III"/>
    <property type="evidence" value="ECO:0007669"/>
    <property type="project" value="TreeGrafter"/>
</dbReference>
<feature type="compositionally biased region" description="Basic residues" evidence="7">
    <location>
        <begin position="677"/>
        <end position="687"/>
    </location>
</feature>
<feature type="region of interest" description="Disordered" evidence="7">
    <location>
        <begin position="2044"/>
        <end position="2077"/>
    </location>
</feature>
<feature type="compositionally biased region" description="Polar residues" evidence="7">
    <location>
        <begin position="1495"/>
        <end position="1509"/>
    </location>
</feature>
<feature type="compositionally biased region" description="Low complexity" evidence="7">
    <location>
        <begin position="2754"/>
        <end position="2763"/>
    </location>
</feature>
<feature type="compositionally biased region" description="Low complexity" evidence="7">
    <location>
        <begin position="588"/>
        <end position="600"/>
    </location>
</feature>
<dbReference type="GO" id="GO:0005634">
    <property type="term" value="C:nucleus"/>
    <property type="evidence" value="ECO:0007669"/>
    <property type="project" value="UniProtKB-SubCell"/>
</dbReference>
<feature type="region of interest" description="Disordered" evidence="7">
    <location>
        <begin position="1316"/>
        <end position="1357"/>
    </location>
</feature>
<dbReference type="InterPro" id="IPR044210">
    <property type="entry name" value="Tfc3-like"/>
</dbReference>
<evidence type="ECO:0000256" key="4">
    <source>
        <dbReference type="ARBA" id="ARBA00023163"/>
    </source>
</evidence>
<evidence type="ECO:0000256" key="1">
    <source>
        <dbReference type="ARBA" id="ARBA00004123"/>
    </source>
</evidence>
<evidence type="ECO:0000256" key="2">
    <source>
        <dbReference type="ARBA" id="ARBA00022553"/>
    </source>
</evidence>
<evidence type="ECO:0000259" key="8">
    <source>
        <dbReference type="PROSITE" id="PS50157"/>
    </source>
</evidence>
<dbReference type="PROSITE" id="PS00028">
    <property type="entry name" value="ZINC_FINGER_C2H2_1"/>
    <property type="match status" value="1"/>
</dbReference>
<keyword evidence="6" id="KW-0479">Metal-binding</keyword>
<keyword evidence="6" id="KW-0862">Zinc</keyword>
<feature type="compositionally biased region" description="Low complexity" evidence="7">
    <location>
        <begin position="2054"/>
        <end position="2066"/>
    </location>
</feature>
<evidence type="ECO:0000256" key="6">
    <source>
        <dbReference type="PROSITE-ProRule" id="PRU00042"/>
    </source>
</evidence>
<evidence type="ECO:0000313" key="10">
    <source>
        <dbReference type="Proteomes" id="UP000030763"/>
    </source>
</evidence>
<feature type="region of interest" description="Disordered" evidence="7">
    <location>
        <begin position="236"/>
        <end position="281"/>
    </location>
</feature>
<keyword evidence="4" id="KW-0804">Transcription</keyword>
<feature type="region of interest" description="Disordered" evidence="7">
    <location>
        <begin position="2968"/>
        <end position="2993"/>
    </location>
</feature>
<feature type="region of interest" description="Disordered" evidence="7">
    <location>
        <begin position="2754"/>
        <end position="2775"/>
    </location>
</feature>
<keyword evidence="2" id="KW-0597">Phosphoprotein</keyword>
<comment type="subcellular location">
    <subcellularLocation>
        <location evidence="1">Nucleus</location>
    </subcellularLocation>
</comment>
<evidence type="ECO:0000256" key="7">
    <source>
        <dbReference type="SAM" id="MobiDB-lite"/>
    </source>
</evidence>
<protein>
    <recommendedName>
        <fullName evidence="8">C2H2-type domain-containing protein</fullName>
    </recommendedName>
</protein>
<dbReference type="RefSeq" id="XP_013332749.1">
    <property type="nucleotide sequence ID" value="XM_013477295.1"/>
</dbReference>
<evidence type="ECO:0000313" key="9">
    <source>
        <dbReference type="EMBL" id="CDJ56099.1"/>
    </source>
</evidence>
<dbReference type="PANTHER" id="PTHR15180:SF1">
    <property type="entry name" value="GENERAL TRANSCRIPTION FACTOR 3C POLYPEPTIDE 1"/>
    <property type="match status" value="1"/>
</dbReference>
<dbReference type="PANTHER" id="PTHR15180">
    <property type="entry name" value="GENERAL TRANSCRIPTION FACTOR 3C POLYPEPTIDE 1"/>
    <property type="match status" value="1"/>
</dbReference>
<feature type="region of interest" description="Disordered" evidence="7">
    <location>
        <begin position="582"/>
        <end position="694"/>
    </location>
</feature>
<dbReference type="GO" id="GO:0008270">
    <property type="term" value="F:zinc ion binding"/>
    <property type="evidence" value="ECO:0007669"/>
    <property type="project" value="UniProtKB-KW"/>
</dbReference>
<dbReference type="Pfam" id="PF04182">
    <property type="entry name" value="B-block_TFIIIC"/>
    <property type="match status" value="1"/>
</dbReference>
<name>U6M0Z9_EIMMA</name>
<reference evidence="9" key="1">
    <citation type="submission" date="2013-10" db="EMBL/GenBank/DDBJ databases">
        <title>Genomic analysis of the causative agents of coccidiosis in chickens.</title>
        <authorList>
            <person name="Reid A.J."/>
            <person name="Blake D."/>
            <person name="Billington K."/>
            <person name="Browne H."/>
            <person name="Dunn M."/>
            <person name="Hung S."/>
            <person name="Kawahara F."/>
            <person name="Miranda-Saavedra D."/>
            <person name="Mourier T."/>
            <person name="Nagra H."/>
            <person name="Otto T.D."/>
            <person name="Rawlings N."/>
            <person name="Sanchez A."/>
            <person name="Sanders M."/>
            <person name="Subramaniam C."/>
            <person name="Tay Y."/>
            <person name="Dear P."/>
            <person name="Doerig C."/>
            <person name="Gruber A."/>
            <person name="Parkinson J."/>
            <person name="Shirley M."/>
            <person name="Wan K.L."/>
            <person name="Berriman M."/>
            <person name="Tomley F."/>
            <person name="Pain A."/>
        </authorList>
    </citation>
    <scope>NUCLEOTIDE SEQUENCE [LARGE SCALE GENOMIC DNA]</scope>
    <source>
        <strain evidence="9">Weybridge</strain>
    </source>
</reference>
<dbReference type="OMA" id="ELICHMQ"/>
<dbReference type="Proteomes" id="UP000030763">
    <property type="component" value="Unassembled WGS sequence"/>
</dbReference>
<dbReference type="GO" id="GO:0000127">
    <property type="term" value="C:transcription factor TFIIIC complex"/>
    <property type="evidence" value="ECO:0007669"/>
    <property type="project" value="InterPro"/>
</dbReference>
<keyword evidence="10" id="KW-1185">Reference proteome</keyword>
<organism evidence="9 10">
    <name type="scientific">Eimeria maxima</name>
    <name type="common">Coccidian parasite</name>
    <dbReference type="NCBI Taxonomy" id="5804"/>
    <lineage>
        <taxon>Eukaryota</taxon>
        <taxon>Sar</taxon>
        <taxon>Alveolata</taxon>
        <taxon>Apicomplexa</taxon>
        <taxon>Conoidasida</taxon>
        <taxon>Coccidia</taxon>
        <taxon>Eucoccidiorida</taxon>
        <taxon>Eimeriorina</taxon>
        <taxon>Eimeriidae</taxon>
        <taxon>Eimeria</taxon>
    </lineage>
</organism>
<dbReference type="VEuPathDB" id="ToxoDB:EMWEY_00014470"/>
<evidence type="ECO:0000256" key="3">
    <source>
        <dbReference type="ARBA" id="ARBA00023125"/>
    </source>
</evidence>
<dbReference type="OrthoDB" id="431852at2759"/>